<organism evidence="2 4">
    <name type="scientific">Cellulomonas hominis</name>
    <dbReference type="NCBI Taxonomy" id="156981"/>
    <lineage>
        <taxon>Bacteria</taxon>
        <taxon>Bacillati</taxon>
        <taxon>Actinomycetota</taxon>
        <taxon>Actinomycetes</taxon>
        <taxon>Micrococcales</taxon>
        <taxon>Cellulomonadaceae</taxon>
        <taxon>Cellulomonas</taxon>
    </lineage>
</organism>
<dbReference type="EMBL" id="JACHDN010000001">
    <property type="protein sequence ID" value="MBB5473525.1"/>
    <property type="molecule type" value="Genomic_DNA"/>
</dbReference>
<evidence type="ECO:0000313" key="2">
    <source>
        <dbReference type="EMBL" id="GEL46012.1"/>
    </source>
</evidence>
<keyword evidence="1" id="KW-0812">Transmembrane</keyword>
<reference evidence="3 5" key="2">
    <citation type="submission" date="2020-08" db="EMBL/GenBank/DDBJ databases">
        <title>Sequencing the genomes of 1000 actinobacteria strains.</title>
        <authorList>
            <person name="Klenk H.-P."/>
        </authorList>
    </citation>
    <scope>NUCLEOTIDE SEQUENCE [LARGE SCALE GENOMIC DNA]</scope>
    <source>
        <strain evidence="3 5">DSM 9581</strain>
    </source>
</reference>
<evidence type="ECO:0000256" key="1">
    <source>
        <dbReference type="SAM" id="Phobius"/>
    </source>
</evidence>
<evidence type="ECO:0000313" key="4">
    <source>
        <dbReference type="Proteomes" id="UP000321723"/>
    </source>
</evidence>
<sequence length="65" mass="7532">MIDSRRGRWFPTLVTFVSFWFLVGALALANWSTTLTRILVSAVLALALGQVAWRLQQRSRRRRTI</sequence>
<name>A0A511F9T8_9CELL</name>
<dbReference type="RefSeq" id="WP_146834858.1">
    <property type="nucleotide sequence ID" value="NZ_BJVQ01000009.1"/>
</dbReference>
<evidence type="ECO:0000313" key="5">
    <source>
        <dbReference type="Proteomes" id="UP000564629"/>
    </source>
</evidence>
<feature type="transmembrane region" description="Helical" evidence="1">
    <location>
        <begin position="9"/>
        <end position="29"/>
    </location>
</feature>
<comment type="caution">
    <text evidence="2">The sequence shown here is derived from an EMBL/GenBank/DDBJ whole genome shotgun (WGS) entry which is preliminary data.</text>
</comment>
<reference evidence="2 4" key="1">
    <citation type="submission" date="2019-07" db="EMBL/GenBank/DDBJ databases">
        <title>Whole genome shotgun sequence of Cellulomonas hominis NBRC 16055.</title>
        <authorList>
            <person name="Hosoyama A."/>
            <person name="Uohara A."/>
            <person name="Ohji S."/>
            <person name="Ichikawa N."/>
        </authorList>
    </citation>
    <scope>NUCLEOTIDE SEQUENCE [LARGE SCALE GENOMIC DNA]</scope>
    <source>
        <strain evidence="2 4">NBRC 16055</strain>
    </source>
</reference>
<dbReference type="EMBL" id="BJVQ01000009">
    <property type="protein sequence ID" value="GEL46012.1"/>
    <property type="molecule type" value="Genomic_DNA"/>
</dbReference>
<evidence type="ECO:0000313" key="3">
    <source>
        <dbReference type="EMBL" id="MBB5473525.1"/>
    </source>
</evidence>
<dbReference type="Proteomes" id="UP000564629">
    <property type="component" value="Unassembled WGS sequence"/>
</dbReference>
<keyword evidence="4" id="KW-1185">Reference proteome</keyword>
<gene>
    <name evidence="2" type="ORF">CHO01_11280</name>
    <name evidence="3" type="ORF">HNR08_002261</name>
</gene>
<proteinExistence type="predicted"/>
<dbReference type="Proteomes" id="UP000321723">
    <property type="component" value="Unassembled WGS sequence"/>
</dbReference>
<keyword evidence="1" id="KW-1133">Transmembrane helix</keyword>
<feature type="transmembrane region" description="Helical" evidence="1">
    <location>
        <begin position="35"/>
        <end position="53"/>
    </location>
</feature>
<keyword evidence="1" id="KW-0472">Membrane</keyword>
<protein>
    <submittedName>
        <fullName evidence="3">Putative PurR-regulated permease PerM</fullName>
    </submittedName>
</protein>
<accession>A0A511F9T8</accession>
<dbReference type="AlphaFoldDB" id="A0A511F9T8"/>